<sequence>MRLELQEVFDQYADVLDNDRLEEWPSLFTEDCLYEIIPKENEDAGLPAPVIHCDNARMLRDRVISLREANIYEKPVYRHFTSGLQWKAIDADTVEASSSYMVLNTGQDGATEIYQAGRYQDRLVRTDAGWRFQQRRVIYDTLRVHTLLAVPI</sequence>
<dbReference type="eggNOG" id="COG5517">
    <property type="taxonomic scope" value="Bacteria"/>
</dbReference>
<reference evidence="6 7" key="1">
    <citation type="journal article" date="2012" name="J. Bacteriol.">
        <title>Complete Genome Sequence of the BTEX-Degrading Bacterium Pseudoxanthomonas spadix BD-a59.</title>
        <authorList>
            <person name="Lee S.H."/>
            <person name="Jin H.M."/>
            <person name="Lee H.J."/>
            <person name="Kim J.M."/>
            <person name="Jeon C.O."/>
        </authorList>
    </citation>
    <scope>NUCLEOTIDE SEQUENCE [LARGE SCALE GENOMIC DNA]</scope>
    <source>
        <strain evidence="6 7">BD-a59</strain>
    </source>
</reference>
<feature type="domain" description="SnoaL-like" evidence="5">
    <location>
        <begin position="2"/>
        <end position="136"/>
    </location>
</feature>
<dbReference type="KEGG" id="psd:DSC_14600"/>
<dbReference type="InterPro" id="IPR037401">
    <property type="entry name" value="SnoaL-like"/>
</dbReference>
<organism evidence="6 7">
    <name type="scientific">Pseudoxanthomonas spadix (strain BD-a59)</name>
    <dbReference type="NCBI Taxonomy" id="1045855"/>
    <lineage>
        <taxon>Bacteria</taxon>
        <taxon>Pseudomonadati</taxon>
        <taxon>Pseudomonadota</taxon>
        <taxon>Gammaproteobacteria</taxon>
        <taxon>Lysobacterales</taxon>
        <taxon>Lysobacteraceae</taxon>
        <taxon>Pseudoxanthomonas</taxon>
    </lineage>
</organism>
<dbReference type="Pfam" id="PF13577">
    <property type="entry name" value="SnoaL_4"/>
    <property type="match status" value="1"/>
</dbReference>
<evidence type="ECO:0000256" key="1">
    <source>
        <dbReference type="ARBA" id="ARBA00009570"/>
    </source>
</evidence>
<dbReference type="HOGENOM" id="CLU_137193_0_0_6"/>
<gene>
    <name evidence="6" type="ordered locus">DSC_14600</name>
</gene>
<dbReference type="GO" id="GO:0051213">
    <property type="term" value="F:dioxygenase activity"/>
    <property type="evidence" value="ECO:0007669"/>
    <property type="project" value="UniProtKB-KW"/>
</dbReference>
<dbReference type="SUPFAM" id="SSF54427">
    <property type="entry name" value="NTF2-like"/>
    <property type="match status" value="1"/>
</dbReference>
<evidence type="ECO:0000256" key="2">
    <source>
        <dbReference type="ARBA" id="ARBA00022797"/>
    </source>
</evidence>
<dbReference type="EMBL" id="CP003093">
    <property type="protein sequence ID" value="AER57564.1"/>
    <property type="molecule type" value="Genomic_DNA"/>
</dbReference>
<evidence type="ECO:0000256" key="3">
    <source>
        <dbReference type="ARBA" id="ARBA00022964"/>
    </source>
</evidence>
<dbReference type="AlphaFoldDB" id="G7UUU1"/>
<keyword evidence="2" id="KW-0058">Aromatic hydrocarbons catabolism</keyword>
<protein>
    <submittedName>
        <fullName evidence="6">Aromatic-ring-hydroxylating dioxygenase, beta subunit</fullName>
    </submittedName>
</protein>
<dbReference type="NCBIfam" id="NF041685">
    <property type="entry name" value="ant_diox_AndAd"/>
    <property type="match status" value="1"/>
</dbReference>
<dbReference type="Gene3D" id="3.10.450.50">
    <property type="match status" value="1"/>
</dbReference>
<name>G7UUU1_PSEUP</name>
<evidence type="ECO:0000256" key="4">
    <source>
        <dbReference type="ARBA" id="ARBA00023002"/>
    </source>
</evidence>
<accession>G7UUU1</accession>
<dbReference type="Proteomes" id="UP000005870">
    <property type="component" value="Chromosome"/>
</dbReference>
<evidence type="ECO:0000259" key="5">
    <source>
        <dbReference type="Pfam" id="PF13577"/>
    </source>
</evidence>
<dbReference type="CDD" id="cd00667">
    <property type="entry name" value="ring_hydroxylating_dioxygenases_beta"/>
    <property type="match status" value="1"/>
</dbReference>
<dbReference type="InterPro" id="IPR000391">
    <property type="entry name" value="Rng_hydr_dOase-bsu"/>
</dbReference>
<keyword evidence="7" id="KW-1185">Reference proteome</keyword>
<comment type="similarity">
    <text evidence="1">Belongs to the bacterial ring-hydroxylating dioxygenase beta subunit family.</text>
</comment>
<dbReference type="STRING" id="1045855.DSC_14600"/>
<proteinExistence type="inferred from homology"/>
<dbReference type="InterPro" id="IPR032710">
    <property type="entry name" value="NTF2-like_dom_sf"/>
</dbReference>
<keyword evidence="4" id="KW-0560">Oxidoreductase</keyword>
<dbReference type="InterPro" id="IPR017640">
    <property type="entry name" value="Anthranilate_1-2-diOase_ssu"/>
</dbReference>
<keyword evidence="3 6" id="KW-0223">Dioxygenase</keyword>
<evidence type="ECO:0000313" key="7">
    <source>
        <dbReference type="Proteomes" id="UP000005870"/>
    </source>
</evidence>
<evidence type="ECO:0000313" key="6">
    <source>
        <dbReference type="EMBL" id="AER57564.1"/>
    </source>
</evidence>